<organism evidence="3">
    <name type="scientific">Timema monikensis</name>
    <dbReference type="NCBI Taxonomy" id="170555"/>
    <lineage>
        <taxon>Eukaryota</taxon>
        <taxon>Metazoa</taxon>
        <taxon>Ecdysozoa</taxon>
        <taxon>Arthropoda</taxon>
        <taxon>Hexapoda</taxon>
        <taxon>Insecta</taxon>
        <taxon>Pterygota</taxon>
        <taxon>Neoptera</taxon>
        <taxon>Polyneoptera</taxon>
        <taxon>Phasmatodea</taxon>
        <taxon>Timematodea</taxon>
        <taxon>Timematoidea</taxon>
        <taxon>Timematidae</taxon>
        <taxon>Timema</taxon>
    </lineage>
</organism>
<dbReference type="EMBL" id="OB795139">
    <property type="protein sequence ID" value="CAD7431740.1"/>
    <property type="molecule type" value="Genomic_DNA"/>
</dbReference>
<feature type="compositionally biased region" description="Polar residues" evidence="1">
    <location>
        <begin position="128"/>
        <end position="143"/>
    </location>
</feature>
<dbReference type="AlphaFoldDB" id="A0A7R9HRI5"/>
<gene>
    <name evidence="3" type="ORF">TMSB3V08_LOCUS8462</name>
</gene>
<feature type="region of interest" description="Disordered" evidence="1">
    <location>
        <begin position="69"/>
        <end position="99"/>
    </location>
</feature>
<keyword evidence="2" id="KW-1133">Transmembrane helix</keyword>
<accession>A0A7R9HRI5</accession>
<keyword evidence="2" id="KW-0472">Membrane</keyword>
<keyword evidence="2" id="KW-0812">Transmembrane</keyword>
<evidence type="ECO:0000313" key="3">
    <source>
        <dbReference type="EMBL" id="CAD7431740.1"/>
    </source>
</evidence>
<sequence>MQSHKSHNHTAMTAVSGVKATRDKSLCYFVRCVCVVHATSRKCVGVLCTRTMNSANRRKGPPPPCLRAAVRATRPKPPRPPSAACKSSRRRRAARRRHRHRIVHCRHRPDKRPAWSSSLADVCRPGSEDSQWSDVTTSTTTLDHGNIPVEAPPLVCESVSTLCNMPVGFENSAMKMSFSLSSLPPSSASLESPEHVRLTVERPYNSLTKKPRRDPEQETWRRSWGSRDENKDEFWAALQSNYNYLMDNHLIDSCKEANGELSWDEQDVSQRPWTFNEFLSQFSELYSWLNNIQETVYGKEENVTDRNLRLSHMEEIQRRSYRRKLFNDQAGQLMQRYPDVRDEVMWRVSHLNSKWEMLQQAMSPGKSKPDQRDVCTDVEHELRCLRKWIREMEARLQPLDFHVGSNWSPQELEEKAREHLLTKERHPVACHEALPGPVTTYIVSLTTAIALFLVIVFERRMAWGDPH</sequence>
<feature type="region of interest" description="Disordered" evidence="1">
    <location>
        <begin position="125"/>
        <end position="144"/>
    </location>
</feature>
<name>A0A7R9HRI5_9NEOP</name>
<evidence type="ECO:0000256" key="2">
    <source>
        <dbReference type="SAM" id="Phobius"/>
    </source>
</evidence>
<feature type="compositionally biased region" description="Basic residues" evidence="1">
    <location>
        <begin position="87"/>
        <end position="99"/>
    </location>
</feature>
<evidence type="ECO:0000256" key="1">
    <source>
        <dbReference type="SAM" id="MobiDB-lite"/>
    </source>
</evidence>
<feature type="transmembrane region" description="Helical" evidence="2">
    <location>
        <begin position="438"/>
        <end position="457"/>
    </location>
</feature>
<proteinExistence type="predicted"/>
<protein>
    <submittedName>
        <fullName evidence="3">Uncharacterized protein</fullName>
    </submittedName>
</protein>
<dbReference type="SUPFAM" id="SSF46966">
    <property type="entry name" value="Spectrin repeat"/>
    <property type="match status" value="1"/>
</dbReference>
<reference evidence="3" key="1">
    <citation type="submission" date="2020-11" db="EMBL/GenBank/DDBJ databases">
        <authorList>
            <person name="Tran Van P."/>
        </authorList>
    </citation>
    <scope>NUCLEOTIDE SEQUENCE</scope>
</reference>
<dbReference type="Gene3D" id="1.20.58.60">
    <property type="match status" value="1"/>
</dbReference>